<dbReference type="InterPro" id="IPR035994">
    <property type="entry name" value="Nucleoside_phosphorylase_sf"/>
</dbReference>
<sequence length="327" mass="35665">MSAAYDDSEVIAVCALRLEARAFMAVMDQANWDRNAQAAGRLGELSGDINVYSTGRIGSHNVVLAHMPNIGKVPASITASHLRRSFRNIRLVLLVGICGGVPGELNNIMLGDVVVAKEVIEYDDGARIDGRFENVDDLEDGLGGQSLGLRGFIRDLEAGAHILTENTSQHLASTLARLDSPITDGLVDNLYRSDYWHIHQNPRSCAARQCQNNRGMCVEASRASCEEVGCDRSGLVRQSRRKRRPDIHFGPIASGDMVLRSGAERDRIARRGGAIAFDMEAAGLWNYLPCITVKGVCDYADSHKNKRWQNYAALTAAACAIAIVEAW</sequence>
<reference evidence="2" key="1">
    <citation type="submission" date="2023-01" db="EMBL/GenBank/DDBJ databases">
        <title>The chitinases involved in constricting ring structure development in the nematode-trapping fungus Drechslerella dactyloides.</title>
        <authorList>
            <person name="Wang R."/>
            <person name="Zhang L."/>
            <person name="Tang P."/>
            <person name="Li S."/>
            <person name="Liang L."/>
        </authorList>
    </citation>
    <scope>NUCLEOTIDE SEQUENCE</scope>
    <source>
        <strain evidence="2">YMF1.00031</strain>
    </source>
</reference>
<comment type="caution">
    <text evidence="2">The sequence shown here is derived from an EMBL/GenBank/DDBJ whole genome shotgun (WGS) entry which is preliminary data.</text>
</comment>
<evidence type="ECO:0000259" key="1">
    <source>
        <dbReference type="Pfam" id="PF01048"/>
    </source>
</evidence>
<dbReference type="InterPro" id="IPR000845">
    <property type="entry name" value="Nucleoside_phosphorylase_d"/>
</dbReference>
<dbReference type="AlphaFoldDB" id="A0AAD6IW97"/>
<evidence type="ECO:0000313" key="2">
    <source>
        <dbReference type="EMBL" id="KAJ6257547.1"/>
    </source>
</evidence>
<accession>A0AAD6IW97</accession>
<gene>
    <name evidence="2" type="ORF">Dda_7332</name>
</gene>
<dbReference type="Proteomes" id="UP001221413">
    <property type="component" value="Unassembled WGS sequence"/>
</dbReference>
<protein>
    <submittedName>
        <fullName evidence="2">5'-methylthioadenosine/S-adenosylhomocysteine nucleosidase</fullName>
    </submittedName>
</protein>
<evidence type="ECO:0000313" key="3">
    <source>
        <dbReference type="Proteomes" id="UP001221413"/>
    </source>
</evidence>
<dbReference type="GO" id="GO:0003824">
    <property type="term" value="F:catalytic activity"/>
    <property type="evidence" value="ECO:0007669"/>
    <property type="project" value="InterPro"/>
</dbReference>
<proteinExistence type="predicted"/>
<dbReference type="InterPro" id="IPR053137">
    <property type="entry name" value="NLR-like"/>
</dbReference>
<organism evidence="2 3">
    <name type="scientific">Drechslerella dactyloides</name>
    <name type="common">Nematode-trapping fungus</name>
    <name type="synonym">Arthrobotrys dactyloides</name>
    <dbReference type="NCBI Taxonomy" id="74499"/>
    <lineage>
        <taxon>Eukaryota</taxon>
        <taxon>Fungi</taxon>
        <taxon>Dikarya</taxon>
        <taxon>Ascomycota</taxon>
        <taxon>Pezizomycotina</taxon>
        <taxon>Orbiliomycetes</taxon>
        <taxon>Orbiliales</taxon>
        <taxon>Orbiliaceae</taxon>
        <taxon>Drechslerella</taxon>
    </lineage>
</organism>
<name>A0AAD6IW97_DREDA</name>
<dbReference type="EMBL" id="JAQGDS010000010">
    <property type="protein sequence ID" value="KAJ6257547.1"/>
    <property type="molecule type" value="Genomic_DNA"/>
</dbReference>
<dbReference type="SUPFAM" id="SSF53167">
    <property type="entry name" value="Purine and uridine phosphorylases"/>
    <property type="match status" value="1"/>
</dbReference>
<keyword evidence="3" id="KW-1185">Reference proteome</keyword>
<dbReference type="PANTHER" id="PTHR46082:SF6">
    <property type="entry name" value="AAA+ ATPASE DOMAIN-CONTAINING PROTEIN-RELATED"/>
    <property type="match status" value="1"/>
</dbReference>
<dbReference type="PANTHER" id="PTHR46082">
    <property type="entry name" value="ATP/GTP-BINDING PROTEIN-RELATED"/>
    <property type="match status" value="1"/>
</dbReference>
<dbReference type="GO" id="GO:0009116">
    <property type="term" value="P:nucleoside metabolic process"/>
    <property type="evidence" value="ECO:0007669"/>
    <property type="project" value="InterPro"/>
</dbReference>
<dbReference type="Pfam" id="PF01048">
    <property type="entry name" value="PNP_UDP_1"/>
    <property type="match status" value="1"/>
</dbReference>
<feature type="domain" description="Nucleoside phosphorylase" evidence="1">
    <location>
        <begin position="50"/>
        <end position="304"/>
    </location>
</feature>
<dbReference type="Gene3D" id="3.40.50.1580">
    <property type="entry name" value="Nucleoside phosphorylase domain"/>
    <property type="match status" value="1"/>
</dbReference>